<feature type="transmembrane region" description="Helical" evidence="1">
    <location>
        <begin position="307"/>
        <end position="324"/>
    </location>
</feature>
<feature type="transmembrane region" description="Helical" evidence="1">
    <location>
        <begin position="176"/>
        <end position="194"/>
    </location>
</feature>
<dbReference type="EMBL" id="CP049887">
    <property type="protein sequence ID" value="QIL49487.1"/>
    <property type="molecule type" value="Genomic_DNA"/>
</dbReference>
<keyword evidence="1" id="KW-0472">Membrane</keyword>
<name>A0A6G8AWU3_9ENTE</name>
<feature type="transmembrane region" description="Helical" evidence="1">
    <location>
        <begin position="366"/>
        <end position="384"/>
    </location>
</feature>
<dbReference type="AlphaFoldDB" id="A0A6G8AWU3"/>
<sequence>MKGYFKHEWREFITSHKNIGIYLLVLFISFFYWFQIENNFEYLEKIVPEKIEASYTTKDKFLKTVNREGATHPDTQSAIDAFPPIVESEAQQLALLEEKNYSEFAKVRSDWYMISVDKWNPLYYKDGNPDAAQEAYYATSAMHYKLSDYAKLDSSVTLNEINEKTAIQSFRRLMDYLLPLIMVLVAAFFSMDIVTKDRKHKSVTKNFPISGATQLLTKMSIVLIGTFLSLIPLLIGFIGMGIFGEFGRLDLPTVISSFQGDLAVLGDVIFKTVPMWQMMLQFLLLLFLLVLLISLISLFLGIWINNSYFILLILLCLPFTELLYNRAGYGDIHSITYLPSSYIRLGEIVSGHRGFFFSDTQLSYESGLLVLSVSCLVMLILVGISSRMKKSIV</sequence>
<feature type="transmembrane region" description="Helical" evidence="1">
    <location>
        <begin position="215"/>
        <end position="243"/>
    </location>
</feature>
<gene>
    <name evidence="2" type="ORF">G7082_13760</name>
</gene>
<dbReference type="Proteomes" id="UP000501747">
    <property type="component" value="Chromosome"/>
</dbReference>
<reference evidence="2 3" key="1">
    <citation type="submission" date="2020-03" db="EMBL/GenBank/DDBJ databases">
        <title>Vagococcus sp. nov., isolated from beetles.</title>
        <authorList>
            <person name="Hyun D.-W."/>
            <person name="Bae J.-W."/>
        </authorList>
    </citation>
    <scope>NUCLEOTIDE SEQUENCE [LARGE SCALE GENOMIC DNA]</scope>
    <source>
        <strain evidence="2 3">HDW17B</strain>
    </source>
</reference>
<feature type="transmembrane region" description="Helical" evidence="1">
    <location>
        <begin position="278"/>
        <end position="300"/>
    </location>
</feature>
<dbReference type="RefSeq" id="WP_166035774.1">
    <property type="nucleotide sequence ID" value="NZ_CP049887.1"/>
</dbReference>
<evidence type="ECO:0000313" key="3">
    <source>
        <dbReference type="Proteomes" id="UP000501747"/>
    </source>
</evidence>
<accession>A0A6G8AWU3</accession>
<evidence type="ECO:0000256" key="1">
    <source>
        <dbReference type="SAM" id="Phobius"/>
    </source>
</evidence>
<keyword evidence="1" id="KW-0812">Transmembrane</keyword>
<protein>
    <submittedName>
        <fullName evidence="2">Uncharacterized protein</fullName>
    </submittedName>
</protein>
<proteinExistence type="predicted"/>
<organism evidence="2 3">
    <name type="scientific">Vagococcus hydrophili</name>
    <dbReference type="NCBI Taxonomy" id="2714947"/>
    <lineage>
        <taxon>Bacteria</taxon>
        <taxon>Bacillati</taxon>
        <taxon>Bacillota</taxon>
        <taxon>Bacilli</taxon>
        <taxon>Lactobacillales</taxon>
        <taxon>Enterococcaceae</taxon>
        <taxon>Vagococcus</taxon>
    </lineage>
</organism>
<feature type="transmembrane region" description="Helical" evidence="1">
    <location>
        <begin position="20"/>
        <end position="36"/>
    </location>
</feature>
<keyword evidence="1" id="KW-1133">Transmembrane helix</keyword>
<evidence type="ECO:0000313" key="2">
    <source>
        <dbReference type="EMBL" id="QIL49487.1"/>
    </source>
</evidence>
<keyword evidence="3" id="KW-1185">Reference proteome</keyword>
<dbReference type="KEGG" id="vhy:G7082_13760"/>